<dbReference type="Gene3D" id="1.10.10.10">
    <property type="entry name" value="Winged helix-like DNA-binding domain superfamily/Winged helix DNA-binding domain"/>
    <property type="match status" value="1"/>
</dbReference>
<dbReference type="OrthoDB" id="8679465at2"/>
<dbReference type="Pfam" id="PF00126">
    <property type="entry name" value="HTH_1"/>
    <property type="match status" value="1"/>
</dbReference>
<dbReference type="InterPro" id="IPR005119">
    <property type="entry name" value="LysR_subst-bd"/>
</dbReference>
<dbReference type="KEGG" id="hgr:DW355_03170"/>
<dbReference type="EMBL" id="CP031395">
    <property type="protein sequence ID" value="QBK03908.1"/>
    <property type="molecule type" value="Genomic_DNA"/>
</dbReference>
<dbReference type="InterPro" id="IPR036388">
    <property type="entry name" value="WH-like_DNA-bd_sf"/>
</dbReference>
<dbReference type="PROSITE" id="PS50931">
    <property type="entry name" value="HTH_LYSR"/>
    <property type="match status" value="1"/>
</dbReference>
<dbReference type="GO" id="GO:0003677">
    <property type="term" value="F:DNA binding"/>
    <property type="evidence" value="ECO:0007669"/>
    <property type="project" value="UniProtKB-KW"/>
</dbReference>
<proteinExistence type="inferred from homology"/>
<evidence type="ECO:0000256" key="3">
    <source>
        <dbReference type="ARBA" id="ARBA00023125"/>
    </source>
</evidence>
<reference evidence="6 7" key="1">
    <citation type="submission" date="2018-07" db="EMBL/GenBank/DDBJ databases">
        <title>Exploring interactions and the metabolic potential of the ultra-small soil bacteria Hylemonella gracilis.</title>
        <authorList>
            <person name="Tyc O."/>
            <person name="Kulkarni P."/>
            <person name="Gawehns F."/>
            <person name="Hundscheid M."/>
            <person name="Zweers H."/>
            <person name="Garbeva P."/>
        </authorList>
    </citation>
    <scope>NUCLEOTIDE SEQUENCE [LARGE SCALE GENOMIC DNA]</scope>
    <source>
        <strain evidence="6 7">NS1</strain>
    </source>
</reference>
<feature type="domain" description="HTH lysR-type" evidence="5">
    <location>
        <begin position="5"/>
        <end position="63"/>
    </location>
</feature>
<dbReference type="SUPFAM" id="SSF46785">
    <property type="entry name" value="Winged helix' DNA-binding domain"/>
    <property type="match status" value="1"/>
</dbReference>
<dbReference type="InterPro" id="IPR000847">
    <property type="entry name" value="LysR_HTH_N"/>
</dbReference>
<dbReference type="GO" id="GO:0032993">
    <property type="term" value="C:protein-DNA complex"/>
    <property type="evidence" value="ECO:0007669"/>
    <property type="project" value="TreeGrafter"/>
</dbReference>
<dbReference type="RefSeq" id="WP_131277917.1">
    <property type="nucleotide sequence ID" value="NZ_CP031395.1"/>
</dbReference>
<evidence type="ECO:0000256" key="2">
    <source>
        <dbReference type="ARBA" id="ARBA00023015"/>
    </source>
</evidence>
<evidence type="ECO:0000256" key="4">
    <source>
        <dbReference type="ARBA" id="ARBA00023163"/>
    </source>
</evidence>
<gene>
    <name evidence="6" type="ORF">DW355_03170</name>
</gene>
<accession>A0A4P6UFE2</accession>
<name>A0A4P6UFE2_9BURK</name>
<evidence type="ECO:0000313" key="6">
    <source>
        <dbReference type="EMBL" id="QBK03908.1"/>
    </source>
</evidence>
<dbReference type="GO" id="GO:0003700">
    <property type="term" value="F:DNA-binding transcription factor activity"/>
    <property type="evidence" value="ECO:0007669"/>
    <property type="project" value="InterPro"/>
</dbReference>
<evidence type="ECO:0000313" key="7">
    <source>
        <dbReference type="Proteomes" id="UP000292939"/>
    </source>
</evidence>
<dbReference type="CDD" id="cd08412">
    <property type="entry name" value="PBP2_PAO1_like"/>
    <property type="match status" value="1"/>
</dbReference>
<dbReference type="InterPro" id="IPR036390">
    <property type="entry name" value="WH_DNA-bd_sf"/>
</dbReference>
<dbReference type="AlphaFoldDB" id="A0A4P6UFE2"/>
<dbReference type="Proteomes" id="UP000292939">
    <property type="component" value="Chromosome"/>
</dbReference>
<dbReference type="PANTHER" id="PTHR30346">
    <property type="entry name" value="TRANSCRIPTIONAL DUAL REGULATOR HCAR-RELATED"/>
    <property type="match status" value="1"/>
</dbReference>
<dbReference type="PANTHER" id="PTHR30346:SF0">
    <property type="entry name" value="HCA OPERON TRANSCRIPTIONAL ACTIVATOR HCAR"/>
    <property type="match status" value="1"/>
</dbReference>
<protein>
    <submittedName>
        <fullName evidence="6">LysR family transcriptional regulator</fullName>
    </submittedName>
</protein>
<dbReference type="Gene3D" id="3.40.190.10">
    <property type="entry name" value="Periplasmic binding protein-like II"/>
    <property type="match status" value="2"/>
</dbReference>
<organism evidence="6 7">
    <name type="scientific">Hylemonella gracilis</name>
    <dbReference type="NCBI Taxonomy" id="80880"/>
    <lineage>
        <taxon>Bacteria</taxon>
        <taxon>Pseudomonadati</taxon>
        <taxon>Pseudomonadota</taxon>
        <taxon>Betaproteobacteria</taxon>
        <taxon>Burkholderiales</taxon>
        <taxon>Comamonadaceae</taxon>
        <taxon>Hylemonella</taxon>
    </lineage>
</organism>
<keyword evidence="4" id="KW-0804">Transcription</keyword>
<sequence>MLNRVSLRQMEYFVATAKCGSIAAASAQIHISSPSISAAIAHIESELNVQLFVRHPSKGLGLTAIGTLVLSQCEDVLERSSRLYEIASDTADVIQGPLRVGSFQSLTAMIAPEVIFGFARAFDKVALQMVEGDQEVLMNKLHALEIDLAITYDLNMGDDIEFEALATLPPYVLVSELHPLAQQSAVTLEELAPEPYVLLDLPMSRDYFTSLFTQARVTPNIVARSRSEEVVRSMVANGIGYALFNVRPKSNQSLDGKRMVRVRLAGNNRPMLLGLATYKPMKQSRLVRVFMERCRAYISDQYIPGMSAASFFDPHISAS</sequence>
<evidence type="ECO:0000259" key="5">
    <source>
        <dbReference type="PROSITE" id="PS50931"/>
    </source>
</evidence>
<comment type="similarity">
    <text evidence="1">Belongs to the LysR transcriptional regulatory family.</text>
</comment>
<keyword evidence="3" id="KW-0238">DNA-binding</keyword>
<dbReference type="SUPFAM" id="SSF53850">
    <property type="entry name" value="Periplasmic binding protein-like II"/>
    <property type="match status" value="1"/>
</dbReference>
<keyword evidence="2" id="KW-0805">Transcription regulation</keyword>
<evidence type="ECO:0000256" key="1">
    <source>
        <dbReference type="ARBA" id="ARBA00009437"/>
    </source>
</evidence>
<dbReference type="Pfam" id="PF03466">
    <property type="entry name" value="LysR_substrate"/>
    <property type="match status" value="1"/>
</dbReference>